<proteinExistence type="predicted"/>
<gene>
    <name evidence="5" type="ORF">IAA61_04175</name>
</gene>
<dbReference type="PANTHER" id="PTHR30404:SF0">
    <property type="entry name" value="N-ACETYLMURAMOYL-L-ALANINE AMIDASE AMIC"/>
    <property type="match status" value="1"/>
</dbReference>
<accession>A0A9D1MB51</accession>
<evidence type="ECO:0000256" key="2">
    <source>
        <dbReference type="SAM" id="MobiDB-lite"/>
    </source>
</evidence>
<dbReference type="Pfam" id="PF01520">
    <property type="entry name" value="Amidase_3"/>
    <property type="match status" value="1"/>
</dbReference>
<evidence type="ECO:0000256" key="3">
    <source>
        <dbReference type="SAM" id="SignalP"/>
    </source>
</evidence>
<feature type="signal peptide" evidence="3">
    <location>
        <begin position="1"/>
        <end position="22"/>
    </location>
</feature>
<name>A0A9D1MB51_9FIRM</name>
<feature type="domain" description="MurNAc-LAA" evidence="4">
    <location>
        <begin position="417"/>
        <end position="533"/>
    </location>
</feature>
<dbReference type="InterPro" id="IPR002508">
    <property type="entry name" value="MurNAc-LAA_cat"/>
</dbReference>
<organism evidence="5 6">
    <name type="scientific">Candidatus Ornithomonoglobus merdipullorum</name>
    <dbReference type="NCBI Taxonomy" id="2840895"/>
    <lineage>
        <taxon>Bacteria</taxon>
        <taxon>Bacillati</taxon>
        <taxon>Bacillota</taxon>
        <taxon>Clostridia</taxon>
        <taxon>Candidatus Ornithomonoglobus</taxon>
    </lineage>
</organism>
<protein>
    <submittedName>
        <fullName evidence="5">N-acetylmuramoyl-L-alanine amidase</fullName>
    </submittedName>
</protein>
<evidence type="ECO:0000256" key="1">
    <source>
        <dbReference type="ARBA" id="ARBA00022801"/>
    </source>
</evidence>
<evidence type="ECO:0000313" key="5">
    <source>
        <dbReference type="EMBL" id="HIU56996.1"/>
    </source>
</evidence>
<feature type="compositionally biased region" description="Polar residues" evidence="2">
    <location>
        <begin position="311"/>
        <end position="325"/>
    </location>
</feature>
<reference evidence="5" key="2">
    <citation type="journal article" date="2021" name="PeerJ">
        <title>Extensive microbial diversity within the chicken gut microbiome revealed by metagenomics and culture.</title>
        <authorList>
            <person name="Gilroy R."/>
            <person name="Ravi A."/>
            <person name="Getino M."/>
            <person name="Pursley I."/>
            <person name="Horton D.L."/>
            <person name="Alikhan N.F."/>
            <person name="Baker D."/>
            <person name="Gharbi K."/>
            <person name="Hall N."/>
            <person name="Watson M."/>
            <person name="Adriaenssens E.M."/>
            <person name="Foster-Nyarko E."/>
            <person name="Jarju S."/>
            <person name="Secka A."/>
            <person name="Antonio M."/>
            <person name="Oren A."/>
            <person name="Chaudhuri R.R."/>
            <person name="La Ragione R."/>
            <person name="Hildebrand F."/>
            <person name="Pallen M.J."/>
        </authorList>
    </citation>
    <scope>NUCLEOTIDE SEQUENCE</scope>
    <source>
        <strain evidence="5">USAMLcec3-3695</strain>
    </source>
</reference>
<dbReference type="Gene3D" id="2.60.40.3500">
    <property type="match status" value="1"/>
</dbReference>
<dbReference type="GO" id="GO:0030288">
    <property type="term" value="C:outer membrane-bounded periplasmic space"/>
    <property type="evidence" value="ECO:0007669"/>
    <property type="project" value="TreeGrafter"/>
</dbReference>
<dbReference type="Pfam" id="PF11741">
    <property type="entry name" value="AMIN"/>
    <property type="match status" value="1"/>
</dbReference>
<dbReference type="GO" id="GO:0009253">
    <property type="term" value="P:peptidoglycan catabolic process"/>
    <property type="evidence" value="ECO:0007669"/>
    <property type="project" value="InterPro"/>
</dbReference>
<sequence length="542" mass="57195">MKCKITAAVLAAAGLTVCTAAAASAAMQICYDGATHWYNGAIYSLYVNGNKIESPMEPIIFNDHALVPVREIFEECGATVEYTGETQCVEIEYNGSYIRMYINDNYAYVNGEKQPIPDNVVPKLINKPGGETKTMVPVRFISETVGMDVEFDGEQGRIDITSDAASEATPETDTAVTEAPAAETTVTDTAVAQTASNITDITYNMVSETSVKITVTCDGPVSGRYSHFTLDDPERVVVDFAGMGFLTGESTINIGADGISEIRTGSDSERARIVLDVEGLVGYSVTEASAASVEITAEVSGSSDAGGSAAQEQQPSAADEQAQSGGTESIVAGAVSDAYKTGIVAASAEDSQKVIMLDAGHGGEDPGAIGNLGGTAINEKDLTLAITYKVKDILESNGYKTSMTRTGDTLPSLTERPAQANAEGCALFVSIHINSAEAESANGTEVYWSEENNGNEYGITSEEFAVNVLDSMIKYTGATDRGVKMANWAVTRRSEMPAILVEVGFISNSAELQAMCDDDYQNKVAKGIAEGIIDSLHKVELP</sequence>
<dbReference type="SUPFAM" id="SSF55383">
    <property type="entry name" value="Copper amine oxidase, domain N"/>
    <property type="match status" value="1"/>
</dbReference>
<dbReference type="InterPro" id="IPR012854">
    <property type="entry name" value="Cu_amine_oxidase-like_N"/>
</dbReference>
<dbReference type="EMBL" id="DVNB01000045">
    <property type="protein sequence ID" value="HIU56996.1"/>
    <property type="molecule type" value="Genomic_DNA"/>
</dbReference>
<feature type="compositionally biased region" description="Low complexity" evidence="2">
    <location>
        <begin position="301"/>
        <end position="310"/>
    </location>
</feature>
<dbReference type="Proteomes" id="UP000824109">
    <property type="component" value="Unassembled WGS sequence"/>
</dbReference>
<dbReference type="InterPro" id="IPR050695">
    <property type="entry name" value="N-acetylmuramoyl_amidase_3"/>
</dbReference>
<dbReference type="CDD" id="cd02696">
    <property type="entry name" value="MurNAc-LAA"/>
    <property type="match status" value="1"/>
</dbReference>
<dbReference type="InterPro" id="IPR021731">
    <property type="entry name" value="AMIN_dom"/>
</dbReference>
<evidence type="ECO:0000313" key="6">
    <source>
        <dbReference type="Proteomes" id="UP000824109"/>
    </source>
</evidence>
<dbReference type="Pfam" id="PF07833">
    <property type="entry name" value="Cu_amine_oxidN1"/>
    <property type="match status" value="1"/>
</dbReference>
<comment type="caution">
    <text evidence="5">The sequence shown here is derived from an EMBL/GenBank/DDBJ whole genome shotgun (WGS) entry which is preliminary data.</text>
</comment>
<keyword evidence="1" id="KW-0378">Hydrolase</keyword>
<feature type="chain" id="PRO_5039569136" evidence="3">
    <location>
        <begin position="23"/>
        <end position="542"/>
    </location>
</feature>
<dbReference type="AlphaFoldDB" id="A0A9D1MB51"/>
<dbReference type="PANTHER" id="PTHR30404">
    <property type="entry name" value="N-ACETYLMURAMOYL-L-ALANINE AMIDASE"/>
    <property type="match status" value="1"/>
</dbReference>
<feature type="region of interest" description="Disordered" evidence="2">
    <location>
        <begin position="301"/>
        <end position="325"/>
    </location>
</feature>
<reference evidence="5" key="1">
    <citation type="submission" date="2020-10" db="EMBL/GenBank/DDBJ databases">
        <authorList>
            <person name="Gilroy R."/>
        </authorList>
    </citation>
    <scope>NUCLEOTIDE SEQUENCE</scope>
    <source>
        <strain evidence="5">USAMLcec3-3695</strain>
    </source>
</reference>
<keyword evidence="3" id="KW-0732">Signal</keyword>
<dbReference type="SUPFAM" id="SSF53187">
    <property type="entry name" value="Zn-dependent exopeptidases"/>
    <property type="match status" value="1"/>
</dbReference>
<evidence type="ECO:0000259" key="4">
    <source>
        <dbReference type="SMART" id="SM00646"/>
    </source>
</evidence>
<dbReference type="InterPro" id="IPR036582">
    <property type="entry name" value="Mao_N_sf"/>
</dbReference>
<dbReference type="GO" id="GO:0008745">
    <property type="term" value="F:N-acetylmuramoyl-L-alanine amidase activity"/>
    <property type="evidence" value="ECO:0007669"/>
    <property type="project" value="InterPro"/>
</dbReference>
<dbReference type="Gene3D" id="3.30.457.10">
    <property type="entry name" value="Copper amine oxidase-like, N-terminal domain"/>
    <property type="match status" value="1"/>
</dbReference>
<dbReference type="SMART" id="SM00646">
    <property type="entry name" value="Ami_3"/>
    <property type="match status" value="1"/>
</dbReference>
<dbReference type="Gene3D" id="3.40.630.40">
    <property type="entry name" value="Zn-dependent exopeptidases"/>
    <property type="match status" value="1"/>
</dbReference>